<dbReference type="CDD" id="cd07302">
    <property type="entry name" value="CHD"/>
    <property type="match status" value="1"/>
</dbReference>
<dbReference type="Proteomes" id="UP000599523">
    <property type="component" value="Unassembled WGS sequence"/>
</dbReference>
<evidence type="ECO:0000313" key="4">
    <source>
        <dbReference type="Proteomes" id="UP000599523"/>
    </source>
</evidence>
<dbReference type="PANTHER" id="PTHR43081:SF19">
    <property type="entry name" value="PH-SENSITIVE ADENYLATE CYCLASE RV1264"/>
    <property type="match status" value="1"/>
</dbReference>
<sequence>MLDQPSPPLFCTVLFADLIGSTQLYERIGDSAAYRLVDRSLNVMKRTIENKGGRIVKHTGDGLMVVFDHADAAADAALAIHAALREIPDSSGQRLAVRIGFNFGSVIEGGQDLFGETVNFAARLAELATAGRALTTAETREQLSADWRNQLNALPPRVLRGASRPLELYELKCESLGDITVLKSAPLDHDDARQELELRLGNRVVVVDEHQPLVRLGRSADAHLNVRDSLASRKHAEIELRGDKFVLIDRSSNGTYVRIEGEKEFLLSREEAVLHGHGHLALGGSCENNPYAIAFICS</sequence>
<dbReference type="CDD" id="cd00060">
    <property type="entry name" value="FHA"/>
    <property type="match status" value="1"/>
</dbReference>
<comment type="caution">
    <text evidence="3">The sequence shown here is derived from an EMBL/GenBank/DDBJ whole genome shotgun (WGS) entry which is preliminary data.</text>
</comment>
<proteinExistence type="predicted"/>
<name>A0A972FFV5_9RHOO</name>
<keyword evidence="4" id="KW-1185">Reference proteome</keyword>
<dbReference type="GO" id="GO:0006171">
    <property type="term" value="P:cAMP biosynthetic process"/>
    <property type="evidence" value="ECO:0007669"/>
    <property type="project" value="TreeGrafter"/>
</dbReference>
<dbReference type="Gene3D" id="3.30.70.1230">
    <property type="entry name" value="Nucleotide cyclase"/>
    <property type="match status" value="1"/>
</dbReference>
<dbReference type="InterPro" id="IPR029787">
    <property type="entry name" value="Nucleotide_cyclase"/>
</dbReference>
<dbReference type="SUPFAM" id="SSF55073">
    <property type="entry name" value="Nucleotide cyclase"/>
    <property type="match status" value="1"/>
</dbReference>
<accession>A0A972FFV5</accession>
<dbReference type="PANTHER" id="PTHR43081">
    <property type="entry name" value="ADENYLATE CYCLASE, TERMINAL-DIFFERENTIATION SPECIFIC-RELATED"/>
    <property type="match status" value="1"/>
</dbReference>
<organism evidence="3 4">
    <name type="scientific">Azoarcus taiwanensis</name>
    <dbReference type="NCBI Taxonomy" id="666964"/>
    <lineage>
        <taxon>Bacteria</taxon>
        <taxon>Pseudomonadati</taxon>
        <taxon>Pseudomonadota</taxon>
        <taxon>Betaproteobacteria</taxon>
        <taxon>Rhodocyclales</taxon>
        <taxon>Zoogloeaceae</taxon>
        <taxon>Azoarcus</taxon>
    </lineage>
</organism>
<evidence type="ECO:0000259" key="2">
    <source>
        <dbReference type="PROSITE" id="PS50125"/>
    </source>
</evidence>
<dbReference type="AlphaFoldDB" id="A0A972FFV5"/>
<evidence type="ECO:0000259" key="1">
    <source>
        <dbReference type="PROSITE" id="PS50006"/>
    </source>
</evidence>
<dbReference type="GO" id="GO:0004016">
    <property type="term" value="F:adenylate cyclase activity"/>
    <property type="evidence" value="ECO:0007669"/>
    <property type="project" value="UniProtKB-ARBA"/>
</dbReference>
<dbReference type="SUPFAM" id="SSF49879">
    <property type="entry name" value="SMAD/FHA domain"/>
    <property type="match status" value="1"/>
</dbReference>
<reference evidence="3" key="1">
    <citation type="submission" date="2019-12" db="EMBL/GenBank/DDBJ databases">
        <title>Comparative genomics gives insights into the taxonomy of the Azoarcus-Aromatoleum group and reveals separate origins of nif in the plant-associated Azoarcus and non-plant-associated Aromatoleum sub-groups.</title>
        <authorList>
            <person name="Lafos M."/>
            <person name="Maluk M."/>
            <person name="Batista M."/>
            <person name="Junghare M."/>
            <person name="Carmona M."/>
            <person name="Faoro H."/>
            <person name="Cruz L.M."/>
            <person name="Battistoni F."/>
            <person name="De Souza E."/>
            <person name="Pedrosa F."/>
            <person name="Chen W.-M."/>
            <person name="Poole P.S."/>
            <person name="Dixon R.A."/>
            <person name="James E.K."/>
        </authorList>
    </citation>
    <scope>NUCLEOTIDE SEQUENCE</scope>
    <source>
        <strain evidence="3">NSC3</strain>
    </source>
</reference>
<dbReference type="InterPro" id="IPR008984">
    <property type="entry name" value="SMAD_FHA_dom_sf"/>
</dbReference>
<feature type="domain" description="Guanylate cyclase" evidence="2">
    <location>
        <begin position="12"/>
        <end position="125"/>
    </location>
</feature>
<dbReference type="SMART" id="SM00044">
    <property type="entry name" value="CYCc"/>
    <property type="match status" value="1"/>
</dbReference>
<protein>
    <submittedName>
        <fullName evidence="3">FHA domain-containing protein</fullName>
    </submittedName>
</protein>
<gene>
    <name evidence="3" type="ORF">GPA21_16610</name>
</gene>
<dbReference type="SMART" id="SM00240">
    <property type="entry name" value="FHA"/>
    <property type="match status" value="1"/>
</dbReference>
<dbReference type="GO" id="GO:0035556">
    <property type="term" value="P:intracellular signal transduction"/>
    <property type="evidence" value="ECO:0007669"/>
    <property type="project" value="InterPro"/>
</dbReference>
<dbReference type="Pfam" id="PF00498">
    <property type="entry name" value="FHA"/>
    <property type="match status" value="1"/>
</dbReference>
<dbReference type="InterPro" id="IPR050697">
    <property type="entry name" value="Adenylyl/Guanylyl_Cyclase_3/4"/>
</dbReference>
<dbReference type="InterPro" id="IPR000253">
    <property type="entry name" value="FHA_dom"/>
</dbReference>
<dbReference type="Gene3D" id="2.60.200.20">
    <property type="match status" value="1"/>
</dbReference>
<feature type="domain" description="FHA" evidence="1">
    <location>
        <begin position="214"/>
        <end position="257"/>
    </location>
</feature>
<dbReference type="Pfam" id="PF00211">
    <property type="entry name" value="Guanylate_cyc"/>
    <property type="match status" value="1"/>
</dbReference>
<dbReference type="PROSITE" id="PS50125">
    <property type="entry name" value="GUANYLATE_CYCLASE_2"/>
    <property type="match status" value="1"/>
</dbReference>
<evidence type="ECO:0000313" key="3">
    <source>
        <dbReference type="EMBL" id="NMG04577.1"/>
    </source>
</evidence>
<dbReference type="PROSITE" id="PS50006">
    <property type="entry name" value="FHA_DOMAIN"/>
    <property type="match status" value="1"/>
</dbReference>
<dbReference type="InterPro" id="IPR001054">
    <property type="entry name" value="A/G_cyclase"/>
</dbReference>
<dbReference type="EMBL" id="WTVM01000133">
    <property type="protein sequence ID" value="NMG04577.1"/>
    <property type="molecule type" value="Genomic_DNA"/>
</dbReference>
<dbReference type="RefSeq" id="WP_168989241.1">
    <property type="nucleotide sequence ID" value="NZ_CAWPHM010000037.1"/>
</dbReference>